<reference evidence="2" key="1">
    <citation type="submission" date="2022-08" db="EMBL/GenBank/DDBJ databases">
        <authorList>
            <person name="Gutierrez-Valencia J."/>
        </authorList>
    </citation>
    <scope>NUCLEOTIDE SEQUENCE</scope>
</reference>
<evidence type="ECO:0000313" key="2">
    <source>
        <dbReference type="EMBL" id="CAI0432194.1"/>
    </source>
</evidence>
<dbReference type="EMBL" id="CAMGYJ010000006">
    <property type="protein sequence ID" value="CAI0432194.1"/>
    <property type="molecule type" value="Genomic_DNA"/>
</dbReference>
<sequence length="143" mass="15756">SQPLVLSSLVQKRKPVKNRRILAFSFEIDEGDGKDGFSYSIPRSAYPLLLMKLERNPQESDDKQKSLCRPQNEDDPEGPHVGGGEGAASLAAGDKDSGTDFVLGCCVVSLDWSFEEVVGAYLQDAAEVHNLFGLKSRRLYYCN</sequence>
<accession>A0AAV0LFI0</accession>
<keyword evidence="3" id="KW-1185">Reference proteome</keyword>
<evidence type="ECO:0000313" key="3">
    <source>
        <dbReference type="Proteomes" id="UP001154282"/>
    </source>
</evidence>
<gene>
    <name evidence="2" type="ORF">LITE_LOCUS23338</name>
</gene>
<dbReference type="AlphaFoldDB" id="A0AAV0LFI0"/>
<organism evidence="2 3">
    <name type="scientific">Linum tenue</name>
    <dbReference type="NCBI Taxonomy" id="586396"/>
    <lineage>
        <taxon>Eukaryota</taxon>
        <taxon>Viridiplantae</taxon>
        <taxon>Streptophyta</taxon>
        <taxon>Embryophyta</taxon>
        <taxon>Tracheophyta</taxon>
        <taxon>Spermatophyta</taxon>
        <taxon>Magnoliopsida</taxon>
        <taxon>eudicotyledons</taxon>
        <taxon>Gunneridae</taxon>
        <taxon>Pentapetalae</taxon>
        <taxon>rosids</taxon>
        <taxon>fabids</taxon>
        <taxon>Malpighiales</taxon>
        <taxon>Linaceae</taxon>
        <taxon>Linum</taxon>
    </lineage>
</organism>
<feature type="region of interest" description="Disordered" evidence="1">
    <location>
        <begin position="57"/>
        <end position="97"/>
    </location>
</feature>
<evidence type="ECO:0000256" key="1">
    <source>
        <dbReference type="SAM" id="MobiDB-lite"/>
    </source>
</evidence>
<comment type="caution">
    <text evidence="2">The sequence shown here is derived from an EMBL/GenBank/DDBJ whole genome shotgun (WGS) entry which is preliminary data.</text>
</comment>
<proteinExistence type="predicted"/>
<feature type="non-terminal residue" evidence="2">
    <location>
        <position position="1"/>
    </location>
</feature>
<name>A0AAV0LFI0_9ROSI</name>
<protein>
    <submittedName>
        <fullName evidence="2">Uncharacterized protein</fullName>
    </submittedName>
</protein>
<dbReference type="Proteomes" id="UP001154282">
    <property type="component" value="Unassembled WGS sequence"/>
</dbReference>